<dbReference type="Proteomes" id="UP001652445">
    <property type="component" value="Unassembled WGS sequence"/>
</dbReference>
<accession>A0ABT2U9L3</accession>
<dbReference type="InterPro" id="IPR011642">
    <property type="entry name" value="Gate_dom"/>
</dbReference>
<keyword evidence="4" id="KW-1185">Reference proteome</keyword>
<protein>
    <submittedName>
        <fullName evidence="3">Sporulation integral membrane protein YlbJ</fullName>
    </submittedName>
</protein>
<gene>
    <name evidence="3" type="primary">ylbJ</name>
    <name evidence="3" type="ORF">OB236_00465</name>
</gene>
<name>A0ABT2U9L3_9BACL</name>
<feature type="transmembrane region" description="Helical" evidence="1">
    <location>
        <begin position="148"/>
        <end position="167"/>
    </location>
</feature>
<keyword evidence="1" id="KW-0812">Transmembrane</keyword>
<reference evidence="3 4" key="1">
    <citation type="submission" date="2022-09" db="EMBL/GenBank/DDBJ databases">
        <authorList>
            <person name="Han X.L."/>
            <person name="Wang Q."/>
            <person name="Lu T."/>
        </authorList>
    </citation>
    <scope>NUCLEOTIDE SEQUENCE [LARGE SCALE GENOMIC DNA]</scope>
    <source>
        <strain evidence="3 4">WQ 127069</strain>
    </source>
</reference>
<dbReference type="EMBL" id="JAOQIO010000001">
    <property type="protein sequence ID" value="MCU6790587.1"/>
    <property type="molecule type" value="Genomic_DNA"/>
</dbReference>
<feature type="transmembrane region" description="Helical" evidence="1">
    <location>
        <begin position="6"/>
        <end position="28"/>
    </location>
</feature>
<feature type="transmembrane region" description="Helical" evidence="1">
    <location>
        <begin position="40"/>
        <end position="68"/>
    </location>
</feature>
<organism evidence="3 4">
    <name type="scientific">Paenibacillus baimaensis</name>
    <dbReference type="NCBI Taxonomy" id="2982185"/>
    <lineage>
        <taxon>Bacteria</taxon>
        <taxon>Bacillati</taxon>
        <taxon>Bacillota</taxon>
        <taxon>Bacilli</taxon>
        <taxon>Bacillales</taxon>
        <taxon>Paenibacillaceae</taxon>
        <taxon>Paenibacillus</taxon>
    </lineage>
</organism>
<dbReference type="Pfam" id="PF07670">
    <property type="entry name" value="Gate"/>
    <property type="match status" value="1"/>
</dbReference>
<feature type="transmembrane region" description="Helical" evidence="1">
    <location>
        <begin position="122"/>
        <end position="142"/>
    </location>
</feature>
<comment type="caution">
    <text evidence="3">The sequence shown here is derived from an EMBL/GenBank/DDBJ whole genome shotgun (WGS) entry which is preliminary data.</text>
</comment>
<evidence type="ECO:0000259" key="2">
    <source>
        <dbReference type="Pfam" id="PF07670"/>
    </source>
</evidence>
<feature type="domain" description="Nucleoside transporter/FeoB GTPase Gate" evidence="2">
    <location>
        <begin position="45"/>
        <end position="124"/>
    </location>
</feature>
<dbReference type="NCBIfam" id="TIGR02871">
    <property type="entry name" value="spore_ylbJ"/>
    <property type="match status" value="1"/>
</dbReference>
<feature type="transmembrane region" description="Helical" evidence="1">
    <location>
        <begin position="80"/>
        <end position="101"/>
    </location>
</feature>
<evidence type="ECO:0000313" key="4">
    <source>
        <dbReference type="Proteomes" id="UP001652445"/>
    </source>
</evidence>
<proteinExistence type="predicted"/>
<sequence length="415" mass="44800">MKVNNFAFTYGIGLMAVGLLVSMLFFPAQALHASLKGLSIWWDILFPALFPFLVVSEMMLGLGIVHFFGMLLDPIMRPVFRIPGTGGFVMAMGFAAGYPVAAKLTSQLWEQRLVNREEGERLVAFTTTSDPIFLIGAVSVGFFHDVSLAVILATAHYGTAILVGFMMRFHGGSASKKVTEPAPQTASHTSTRLLTRAFKAMHRARLLDGRSLGEMLRQAVQSSLQLVMVIGGLVVFFAVVIEIMTSIQVMPIVYKGIDAVLQLFGVPTALSEAVAGGIFEVTLGAKAAGSAPAPISLMHKAAIAAFILSWAGLSVHAQIISILHHTNLRYFPFVMARLIHGLLAATAVILLWEPMQSYRGATALSLPVMSLSTTLPTKPISVLTWMAAACIGVLLGLLLFYALHLAVKQCMKWLK</sequence>
<dbReference type="RefSeq" id="WP_262682072.1">
    <property type="nucleotide sequence ID" value="NZ_JAOQIO010000001.1"/>
</dbReference>
<feature type="transmembrane region" description="Helical" evidence="1">
    <location>
        <begin position="330"/>
        <end position="352"/>
    </location>
</feature>
<evidence type="ECO:0000313" key="3">
    <source>
        <dbReference type="EMBL" id="MCU6790587.1"/>
    </source>
</evidence>
<feature type="transmembrane region" description="Helical" evidence="1">
    <location>
        <begin position="224"/>
        <end position="244"/>
    </location>
</feature>
<dbReference type="InterPro" id="IPR014226">
    <property type="entry name" value="Spore_IM_YlbJ"/>
</dbReference>
<keyword evidence="1" id="KW-1133">Transmembrane helix</keyword>
<keyword evidence="1" id="KW-0472">Membrane</keyword>
<feature type="transmembrane region" description="Helical" evidence="1">
    <location>
        <begin position="301"/>
        <end position="323"/>
    </location>
</feature>
<feature type="transmembrane region" description="Helical" evidence="1">
    <location>
        <begin position="382"/>
        <end position="407"/>
    </location>
</feature>
<evidence type="ECO:0000256" key="1">
    <source>
        <dbReference type="SAM" id="Phobius"/>
    </source>
</evidence>